<gene>
    <name evidence="8" type="ORF">Naga_100028g6</name>
</gene>
<protein>
    <submittedName>
        <fullName evidence="8">Peroxisomal membrane protein 2</fullName>
    </submittedName>
</protein>
<dbReference type="PANTHER" id="PTHR11266">
    <property type="entry name" value="PEROXISOMAL MEMBRANE PROTEIN 2, PXMP2 MPV17"/>
    <property type="match status" value="1"/>
</dbReference>
<evidence type="ECO:0000256" key="5">
    <source>
        <dbReference type="ARBA" id="ARBA00023136"/>
    </source>
</evidence>
<dbReference type="OrthoDB" id="430207at2759"/>
<organism evidence="8 9">
    <name type="scientific">Nannochloropsis gaditana</name>
    <dbReference type="NCBI Taxonomy" id="72520"/>
    <lineage>
        <taxon>Eukaryota</taxon>
        <taxon>Sar</taxon>
        <taxon>Stramenopiles</taxon>
        <taxon>Ochrophyta</taxon>
        <taxon>Eustigmatophyceae</taxon>
        <taxon>Eustigmatales</taxon>
        <taxon>Monodopsidaceae</taxon>
        <taxon>Nannochloropsis</taxon>
    </lineage>
</organism>
<feature type="chain" id="PRO_5004903860" evidence="7">
    <location>
        <begin position="28"/>
        <end position="259"/>
    </location>
</feature>
<comment type="caution">
    <text evidence="8">The sequence shown here is derived from an EMBL/GenBank/DDBJ whole genome shotgun (WGS) entry which is preliminary data.</text>
</comment>
<evidence type="ECO:0000256" key="6">
    <source>
        <dbReference type="RuleBase" id="RU363053"/>
    </source>
</evidence>
<accession>W7TTA0</accession>
<feature type="signal peptide" evidence="7">
    <location>
        <begin position="1"/>
        <end position="27"/>
    </location>
</feature>
<name>W7TTA0_9STRA</name>
<dbReference type="GO" id="GO:0016020">
    <property type="term" value="C:membrane"/>
    <property type="evidence" value="ECO:0007669"/>
    <property type="project" value="UniProtKB-SubCell"/>
</dbReference>
<evidence type="ECO:0000256" key="1">
    <source>
        <dbReference type="ARBA" id="ARBA00004141"/>
    </source>
</evidence>
<sequence length="259" mass="29234">MTTHTRRDAHLLRMAAVLLLLFGGSQAFFTPARQSLRPVIRRSSRSRGALSAVDANDLFQGYMGLIHTHPLITKCATSAMIVPLGDLSAQAIETYKAKQTGAKGNDEEEDLGIDWKRVLRFLIFGATLQPIWNHYYFQWFDHLIPPPSDPISLTNVLKVALDQGIQAPIFTVVIFAYLDLLEGKNLEETKAQIKRDFWPCITTNWWVWIPITCANYAFVPPDLRVLFVNVAFLGWCVFLSLLVNKKDGEPTSQTRPSES</sequence>
<comment type="subcellular location">
    <subcellularLocation>
        <location evidence="1">Membrane</location>
        <topology evidence="1">Multi-pass membrane protein</topology>
    </subcellularLocation>
</comment>
<evidence type="ECO:0000256" key="7">
    <source>
        <dbReference type="SAM" id="SignalP"/>
    </source>
</evidence>
<evidence type="ECO:0000313" key="9">
    <source>
        <dbReference type="Proteomes" id="UP000019335"/>
    </source>
</evidence>
<proteinExistence type="inferred from homology"/>
<keyword evidence="9" id="KW-1185">Reference proteome</keyword>
<evidence type="ECO:0000256" key="3">
    <source>
        <dbReference type="ARBA" id="ARBA00022692"/>
    </source>
</evidence>
<comment type="similarity">
    <text evidence="2 6">Belongs to the peroxisomal membrane protein PXMP2/4 family.</text>
</comment>
<dbReference type="GO" id="GO:0005737">
    <property type="term" value="C:cytoplasm"/>
    <property type="evidence" value="ECO:0007669"/>
    <property type="project" value="TreeGrafter"/>
</dbReference>
<dbReference type="EMBL" id="AZIL01000169">
    <property type="protein sequence ID" value="EWM29382.1"/>
    <property type="molecule type" value="Genomic_DNA"/>
</dbReference>
<dbReference type="PANTHER" id="PTHR11266:SF80">
    <property type="entry name" value="PEROXISOMAL MEMBRANE PROTEIN 2"/>
    <property type="match status" value="1"/>
</dbReference>
<keyword evidence="4 6" id="KW-1133">Transmembrane helix</keyword>
<evidence type="ECO:0000313" key="8">
    <source>
        <dbReference type="EMBL" id="EWM29382.1"/>
    </source>
</evidence>
<keyword evidence="5 6" id="KW-0472">Membrane</keyword>
<keyword evidence="3 6" id="KW-0812">Transmembrane</keyword>
<dbReference type="Proteomes" id="UP000019335">
    <property type="component" value="Chromosome 3"/>
</dbReference>
<reference evidence="8 9" key="1">
    <citation type="journal article" date="2014" name="Mol. Plant">
        <title>Chromosome Scale Genome Assembly and Transcriptome Profiling of Nannochloropsis gaditana in Nitrogen Depletion.</title>
        <authorList>
            <person name="Corteggiani Carpinelli E."/>
            <person name="Telatin A."/>
            <person name="Vitulo N."/>
            <person name="Forcato C."/>
            <person name="D'Angelo M."/>
            <person name="Schiavon R."/>
            <person name="Vezzi A."/>
            <person name="Giacometti G.M."/>
            <person name="Morosinotto T."/>
            <person name="Valle G."/>
        </authorList>
    </citation>
    <scope>NUCLEOTIDE SEQUENCE [LARGE SCALE GENOMIC DNA]</scope>
    <source>
        <strain evidence="8 9">B-31</strain>
    </source>
</reference>
<dbReference type="AlphaFoldDB" id="W7TTA0"/>
<dbReference type="InterPro" id="IPR007248">
    <property type="entry name" value="Mpv17_PMP22"/>
</dbReference>
<evidence type="ECO:0000256" key="4">
    <source>
        <dbReference type="ARBA" id="ARBA00022989"/>
    </source>
</evidence>
<feature type="transmembrane region" description="Helical" evidence="6">
    <location>
        <begin position="223"/>
        <end position="243"/>
    </location>
</feature>
<evidence type="ECO:0000256" key="2">
    <source>
        <dbReference type="ARBA" id="ARBA00006824"/>
    </source>
</evidence>
<dbReference type="Pfam" id="PF04117">
    <property type="entry name" value="Mpv17_PMP22"/>
    <property type="match status" value="1"/>
</dbReference>
<keyword evidence="7" id="KW-0732">Signal</keyword>
<comment type="caution">
    <text evidence="6">Lacks conserved residue(s) required for the propagation of feature annotation.</text>
</comment>